<dbReference type="Pfam" id="PF12484">
    <property type="entry name" value="PPE-SVP"/>
    <property type="match status" value="1"/>
</dbReference>
<dbReference type="SUPFAM" id="SSF140459">
    <property type="entry name" value="PE/PPE dimer-like"/>
    <property type="match status" value="1"/>
</dbReference>
<evidence type="ECO:0000256" key="1">
    <source>
        <dbReference type="ARBA" id="ARBA00010652"/>
    </source>
</evidence>
<protein>
    <submittedName>
        <fullName evidence="5">Putative PPE family protein PPE29</fullName>
    </submittedName>
</protein>
<sequence length="358" mass="36650">MDFWLLPPEINSARMYAGAGSGPFLTAAHAWDAISAQLAESAAGFRSTVLGLAASWRGPSADAMTASALAYAAWLTTTAAQAEHTANAARAAAAAYESARAATVPPALVAANRAQLRVLVATNLLGQNTAAIAALEAVYTEYWAQDIAAMAEYQVASAASTRGLQPFDSAPRVTDSLDVPDAQDATGGAGSILSLLNPNDIPLWGLDNGSLLGQYLQSFLSSGPYAFPVAVLSMFNVLWALAPATPVMQALNRLSAGAEATAPAAGPAVAVSSVRAAFGNATRVGPLSAPQQWWTQPPNNTVPAAPAAARPLPATETPTPLPLPTPIPARGGTPPKQPRPEPEYGGLVRFVTRPPAGG</sequence>
<dbReference type="EMBL" id="BLKW01000002">
    <property type="protein sequence ID" value="GFG74424.1"/>
    <property type="molecule type" value="Genomic_DNA"/>
</dbReference>
<dbReference type="Gene3D" id="1.20.1260.20">
    <property type="entry name" value="PPE superfamily"/>
    <property type="match status" value="1"/>
</dbReference>
<dbReference type="InterPro" id="IPR000030">
    <property type="entry name" value="PPE_dom"/>
</dbReference>
<organism evidence="5 6">
    <name type="scientific">Mycobacterium botniense</name>
    <dbReference type="NCBI Taxonomy" id="84962"/>
    <lineage>
        <taxon>Bacteria</taxon>
        <taxon>Bacillati</taxon>
        <taxon>Actinomycetota</taxon>
        <taxon>Actinomycetes</taxon>
        <taxon>Mycobacteriales</taxon>
        <taxon>Mycobacteriaceae</taxon>
        <taxon>Mycobacterium</taxon>
    </lineage>
</organism>
<dbReference type="Pfam" id="PF00823">
    <property type="entry name" value="PPE"/>
    <property type="match status" value="1"/>
</dbReference>
<dbReference type="FunFam" id="1.20.1260.20:FF:000001">
    <property type="entry name" value="PPE family protein PPE41"/>
    <property type="match status" value="1"/>
</dbReference>
<feature type="domain" description="PPE family C-terminal" evidence="4">
    <location>
        <begin position="276"/>
        <end position="346"/>
    </location>
</feature>
<dbReference type="Proteomes" id="UP000465361">
    <property type="component" value="Unassembled WGS sequence"/>
</dbReference>
<evidence type="ECO:0000259" key="4">
    <source>
        <dbReference type="Pfam" id="PF12484"/>
    </source>
</evidence>
<reference evidence="5 6" key="1">
    <citation type="journal article" date="2019" name="Emerg. Microbes Infect.">
        <title>Comprehensive subspecies identification of 175 nontuberculous mycobacteria species based on 7547 genomic profiles.</title>
        <authorList>
            <person name="Matsumoto Y."/>
            <person name="Kinjo T."/>
            <person name="Motooka D."/>
            <person name="Nabeya D."/>
            <person name="Jung N."/>
            <person name="Uechi K."/>
            <person name="Horii T."/>
            <person name="Iida T."/>
            <person name="Fujita J."/>
            <person name="Nakamura S."/>
        </authorList>
    </citation>
    <scope>NUCLEOTIDE SEQUENCE [LARGE SCALE GENOMIC DNA]</scope>
    <source>
        <strain evidence="5 6">JCM 17322</strain>
    </source>
</reference>
<keyword evidence="6" id="KW-1185">Reference proteome</keyword>
<evidence type="ECO:0000313" key="5">
    <source>
        <dbReference type="EMBL" id="GFG74424.1"/>
    </source>
</evidence>
<feature type="region of interest" description="Disordered" evidence="2">
    <location>
        <begin position="288"/>
        <end position="358"/>
    </location>
</feature>
<name>A0A7I9XX98_9MYCO</name>
<dbReference type="PANTHER" id="PTHR46766:SF1">
    <property type="entry name" value="GLUTAMINE-RICH PROTEIN 2"/>
    <property type="match status" value="1"/>
</dbReference>
<feature type="compositionally biased region" description="Low complexity" evidence="2">
    <location>
        <begin position="297"/>
        <end position="318"/>
    </location>
</feature>
<dbReference type="RefSeq" id="WP_081262983.1">
    <property type="nucleotide sequence ID" value="NZ_BLKW01000002.1"/>
</dbReference>
<dbReference type="AlphaFoldDB" id="A0A7I9XX98"/>
<gene>
    <name evidence="5" type="primary">PPE29_1</name>
    <name evidence="5" type="ORF">MBOT_17890</name>
</gene>
<evidence type="ECO:0000259" key="3">
    <source>
        <dbReference type="Pfam" id="PF00823"/>
    </source>
</evidence>
<proteinExistence type="inferred from homology"/>
<feature type="domain" description="PPE" evidence="3">
    <location>
        <begin position="2"/>
        <end position="161"/>
    </location>
</feature>
<comment type="caution">
    <text evidence="5">The sequence shown here is derived from an EMBL/GenBank/DDBJ whole genome shotgun (WGS) entry which is preliminary data.</text>
</comment>
<accession>A0A7I9XX98</accession>
<comment type="similarity">
    <text evidence="1">Belongs to the mycobacterial PPE family.</text>
</comment>
<dbReference type="GO" id="GO:0052572">
    <property type="term" value="P:response to host immune response"/>
    <property type="evidence" value="ECO:0007669"/>
    <property type="project" value="TreeGrafter"/>
</dbReference>
<dbReference type="InterPro" id="IPR038332">
    <property type="entry name" value="PPE_sf"/>
</dbReference>
<dbReference type="InterPro" id="IPR022171">
    <property type="entry name" value="PPE_C"/>
</dbReference>
<evidence type="ECO:0000256" key="2">
    <source>
        <dbReference type="SAM" id="MobiDB-lite"/>
    </source>
</evidence>
<dbReference type="PANTHER" id="PTHR46766">
    <property type="entry name" value="GLUTAMINE-RICH PROTEIN 2"/>
    <property type="match status" value="1"/>
</dbReference>
<evidence type="ECO:0000313" key="6">
    <source>
        <dbReference type="Proteomes" id="UP000465361"/>
    </source>
</evidence>